<accession>A0ABW6IXJ6</accession>
<dbReference type="EMBL" id="JBHTRV010000014">
    <property type="protein sequence ID" value="MFE5982034.1"/>
    <property type="molecule type" value="Genomic_DNA"/>
</dbReference>
<dbReference type="Proteomes" id="UP001600424">
    <property type="component" value="Unassembled WGS sequence"/>
</dbReference>
<proteinExistence type="predicted"/>
<reference evidence="2 3" key="1">
    <citation type="submission" date="2024-09" db="EMBL/GenBank/DDBJ databases">
        <title>The Natural Products Discovery Center: Release of the First 8490 Sequenced Strains for Exploring Actinobacteria Biosynthetic Diversity.</title>
        <authorList>
            <person name="Kalkreuter E."/>
            <person name="Kautsar S.A."/>
            <person name="Yang D."/>
            <person name="Bader C.D."/>
            <person name="Teijaro C.N."/>
            <person name="Fluegel L."/>
            <person name="Davis C.M."/>
            <person name="Simpson J.R."/>
            <person name="Lauterbach L."/>
            <person name="Steele A.D."/>
            <person name="Gui C."/>
            <person name="Meng S."/>
            <person name="Li G."/>
            <person name="Viehrig K."/>
            <person name="Ye F."/>
            <person name="Su P."/>
            <person name="Kiefer A.F."/>
            <person name="Nichols A."/>
            <person name="Cepeda A.J."/>
            <person name="Yan W."/>
            <person name="Fan B."/>
            <person name="Jiang Y."/>
            <person name="Adhikari A."/>
            <person name="Zheng C.-J."/>
            <person name="Schuster L."/>
            <person name="Cowan T.M."/>
            <person name="Smanski M.J."/>
            <person name="Chevrette M.G."/>
            <person name="De Carvalho L.P.S."/>
            <person name="Shen B."/>
        </authorList>
    </citation>
    <scope>NUCLEOTIDE SEQUENCE [LARGE SCALE GENOMIC DNA]</scope>
    <source>
        <strain evidence="2 3">NPDC056472</strain>
    </source>
</reference>
<keyword evidence="3" id="KW-1185">Reference proteome</keyword>
<gene>
    <name evidence="2" type="ORF">ACFQ63_20280</name>
</gene>
<protein>
    <submittedName>
        <fullName evidence="2">Uncharacterized protein</fullName>
    </submittedName>
</protein>
<evidence type="ECO:0000313" key="2">
    <source>
        <dbReference type="EMBL" id="MFE5982034.1"/>
    </source>
</evidence>
<comment type="caution">
    <text evidence="2">The sequence shown here is derived from an EMBL/GenBank/DDBJ whole genome shotgun (WGS) entry which is preliminary data.</text>
</comment>
<dbReference type="RefSeq" id="WP_386256237.1">
    <property type="nucleotide sequence ID" value="NZ_JBHTRV010000014.1"/>
</dbReference>
<evidence type="ECO:0000313" key="3">
    <source>
        <dbReference type="Proteomes" id="UP001600424"/>
    </source>
</evidence>
<sequence length="42" mass="4728">MPFHPTDDHRLHRRPHPTPQPLGIAYAVRRGMAAARLGSLET</sequence>
<feature type="compositionally biased region" description="Basic and acidic residues" evidence="1">
    <location>
        <begin position="1"/>
        <end position="10"/>
    </location>
</feature>
<evidence type="ECO:0000256" key="1">
    <source>
        <dbReference type="SAM" id="MobiDB-lite"/>
    </source>
</evidence>
<feature type="region of interest" description="Disordered" evidence="1">
    <location>
        <begin position="1"/>
        <end position="22"/>
    </location>
</feature>
<name>A0ABW6IXJ6_STRWE</name>
<organism evidence="2 3">
    <name type="scientific">Streptomyces wedmorensis</name>
    <dbReference type="NCBI Taxonomy" id="43759"/>
    <lineage>
        <taxon>Bacteria</taxon>
        <taxon>Bacillati</taxon>
        <taxon>Actinomycetota</taxon>
        <taxon>Actinomycetes</taxon>
        <taxon>Kitasatosporales</taxon>
        <taxon>Streptomycetaceae</taxon>
        <taxon>Streptomyces</taxon>
    </lineage>
</organism>